<dbReference type="PANTHER" id="PTHR47923:SF1">
    <property type="entry name" value="INSERTION ELEMENT IS1 1 PROTEIN INSA-RELATED"/>
    <property type="match status" value="1"/>
</dbReference>
<reference evidence="2" key="1">
    <citation type="journal article" date="2019" name="Int. J. Syst. Evol. Microbiol.">
        <title>The Global Catalogue of Microorganisms (GCM) 10K type strain sequencing project: providing services to taxonomists for standard genome sequencing and annotation.</title>
        <authorList>
            <consortium name="The Broad Institute Genomics Platform"/>
            <consortium name="The Broad Institute Genome Sequencing Center for Infectious Disease"/>
            <person name="Wu L."/>
            <person name="Ma J."/>
        </authorList>
    </citation>
    <scope>NUCLEOTIDE SEQUENCE [LARGE SCALE GENOMIC DNA]</scope>
    <source>
        <strain evidence="2">KCTC 23984</strain>
    </source>
</reference>
<accession>A0ABW6BZG1</accession>
<evidence type="ECO:0000313" key="2">
    <source>
        <dbReference type="Proteomes" id="UP001597641"/>
    </source>
</evidence>
<protein>
    <submittedName>
        <fullName evidence="1">IS1 family transposase</fullName>
    </submittedName>
</protein>
<organism evidence="1 2">
    <name type="scientific">Pontibacter toksunensis</name>
    <dbReference type="NCBI Taxonomy" id="1332631"/>
    <lineage>
        <taxon>Bacteria</taxon>
        <taxon>Pseudomonadati</taxon>
        <taxon>Bacteroidota</taxon>
        <taxon>Cytophagia</taxon>
        <taxon>Cytophagales</taxon>
        <taxon>Hymenobacteraceae</taxon>
        <taxon>Pontibacter</taxon>
    </lineage>
</organism>
<sequence length="61" mass="6830">MKVVKNGVKRTGRQNFLCRACGKQFQFEYARAGCRPAVKQLVLGMLVRNSGIRDIEMVTGV</sequence>
<gene>
    <name evidence="1" type="ORF">ACFS7Z_18490</name>
</gene>
<comment type="caution">
    <text evidence="1">The sequence shown here is derived from an EMBL/GenBank/DDBJ whole genome shotgun (WGS) entry which is preliminary data.</text>
</comment>
<dbReference type="InterPro" id="IPR051252">
    <property type="entry name" value="IS1_transposase_InsA"/>
</dbReference>
<dbReference type="EMBL" id="JBHUOX010000015">
    <property type="protein sequence ID" value="MFD3002366.1"/>
    <property type="molecule type" value="Genomic_DNA"/>
</dbReference>
<name>A0ABW6BZG1_9BACT</name>
<proteinExistence type="predicted"/>
<keyword evidence="2" id="KW-1185">Reference proteome</keyword>
<feature type="non-terminal residue" evidence="1">
    <location>
        <position position="61"/>
    </location>
</feature>
<evidence type="ECO:0000313" key="1">
    <source>
        <dbReference type="EMBL" id="MFD3002366.1"/>
    </source>
</evidence>
<dbReference type="PANTHER" id="PTHR47923">
    <property type="entry name" value="INSERTION ELEMENT IS1 1 PROTEIN INSA-RELATED"/>
    <property type="match status" value="1"/>
</dbReference>
<dbReference type="Proteomes" id="UP001597641">
    <property type="component" value="Unassembled WGS sequence"/>
</dbReference>